<evidence type="ECO:0000256" key="5">
    <source>
        <dbReference type="ARBA" id="ARBA00049274"/>
    </source>
</evidence>
<dbReference type="SUPFAM" id="SSF56059">
    <property type="entry name" value="Glutathione synthetase ATP-binding domain-like"/>
    <property type="match status" value="1"/>
</dbReference>
<organism evidence="7 8">
    <name type="scientific">Chloropicon roscoffensis</name>
    <dbReference type="NCBI Taxonomy" id="1461544"/>
    <lineage>
        <taxon>Eukaryota</taxon>
        <taxon>Viridiplantae</taxon>
        <taxon>Chlorophyta</taxon>
        <taxon>Chloropicophyceae</taxon>
        <taxon>Chloropicales</taxon>
        <taxon>Chloropicaceae</taxon>
        <taxon>Chloropicon</taxon>
    </lineage>
</organism>
<evidence type="ECO:0000256" key="3">
    <source>
        <dbReference type="ARBA" id="ARBA00022840"/>
    </source>
</evidence>
<dbReference type="PANTHER" id="PTHR12241:SF145">
    <property type="entry name" value="TUBULIN POLYGLUTAMYLASE TTLL5"/>
    <property type="match status" value="1"/>
</dbReference>
<evidence type="ECO:0000256" key="1">
    <source>
        <dbReference type="ARBA" id="ARBA00022598"/>
    </source>
</evidence>
<dbReference type="GO" id="GO:0036064">
    <property type="term" value="C:ciliary basal body"/>
    <property type="evidence" value="ECO:0007669"/>
    <property type="project" value="TreeGrafter"/>
</dbReference>
<accession>A0AAX4P6K9</accession>
<proteinExistence type="predicted"/>
<dbReference type="InterPro" id="IPR004344">
    <property type="entry name" value="TTL/TTLL_fam"/>
</dbReference>
<keyword evidence="2" id="KW-0547">Nucleotide-binding</keyword>
<dbReference type="GO" id="GO:0015631">
    <property type="term" value="F:tubulin binding"/>
    <property type="evidence" value="ECO:0007669"/>
    <property type="project" value="TreeGrafter"/>
</dbReference>
<protein>
    <recommendedName>
        <fullName evidence="4">Tubulin--tyrosine ligase-like protein 5</fullName>
    </recommendedName>
</protein>
<evidence type="ECO:0000256" key="6">
    <source>
        <dbReference type="SAM" id="MobiDB-lite"/>
    </source>
</evidence>
<keyword evidence="1" id="KW-0436">Ligase</keyword>
<gene>
    <name evidence="7" type="ORF">HKI87_05g34530</name>
</gene>
<dbReference type="Gene3D" id="3.30.470.20">
    <property type="entry name" value="ATP-grasp fold, B domain"/>
    <property type="match status" value="1"/>
</dbReference>
<feature type="compositionally biased region" description="Polar residues" evidence="6">
    <location>
        <begin position="1"/>
        <end position="12"/>
    </location>
</feature>
<feature type="compositionally biased region" description="Low complexity" evidence="6">
    <location>
        <begin position="44"/>
        <end position="59"/>
    </location>
</feature>
<comment type="catalytic activity">
    <reaction evidence="5">
        <text>L-glutamyl-[protein] + L-glutamate + ATP = gamma-L-glutamyl-L-glutamyl-[protein] + ADP + phosphate + H(+)</text>
        <dbReference type="Rhea" id="RHEA:60144"/>
        <dbReference type="Rhea" id="RHEA-COMP:10208"/>
        <dbReference type="Rhea" id="RHEA-COMP:15517"/>
        <dbReference type="ChEBI" id="CHEBI:15378"/>
        <dbReference type="ChEBI" id="CHEBI:29973"/>
        <dbReference type="ChEBI" id="CHEBI:29985"/>
        <dbReference type="ChEBI" id="CHEBI:30616"/>
        <dbReference type="ChEBI" id="CHEBI:43474"/>
        <dbReference type="ChEBI" id="CHEBI:143622"/>
        <dbReference type="ChEBI" id="CHEBI:456216"/>
    </reaction>
    <physiologicalReaction direction="left-to-right" evidence="5">
        <dbReference type="Rhea" id="RHEA:60145"/>
    </physiologicalReaction>
</comment>
<dbReference type="GO" id="GO:0000226">
    <property type="term" value="P:microtubule cytoskeleton organization"/>
    <property type="evidence" value="ECO:0007669"/>
    <property type="project" value="TreeGrafter"/>
</dbReference>
<dbReference type="Pfam" id="PF03133">
    <property type="entry name" value="TTL"/>
    <property type="match status" value="1"/>
</dbReference>
<evidence type="ECO:0000256" key="2">
    <source>
        <dbReference type="ARBA" id="ARBA00022741"/>
    </source>
</evidence>
<sequence>MTVYTSHSSSTLGDDDDEVLELSSSDSYDDQESVSQSFSEEPLSASRRNSSASEASASGSGAGGKQYLVESSKFVGTPDTVFFGTDFNPPSEETASSPRVLPKVFLKYTGVNCNVVKAAFARAGFRNCPKDKDHFNAVWASPMKANSFHSFKAYQKVNHFPGTWELGRKDRLYRNISKMRRKHGDSFDILPFAFELPGDYDEFVKDWERRPNQWYIIKPRSSSRGRGIKLLKKLSDVEKKKSGVRECIVQRYIKDPLLINGYKFDMRVYVLVTCFDPLRVYVSTEGLARFATEPYSSDASKMKARRCHLTNVSINSKSKKFVANQDASKDGEGSKWTLSALRRHLESNEEFGVSSWEDQIWSQVRDLVVKAVIAVDAKVNTLVKMHVPGDNCFELYGADVMLDSQLRAWLIEFNTGPALNTPTPLDKAVKSRVVTDMFHIVGFTAVDKKKHERSALAARQNRLTGIGPQKSSATHRDTNQAQTMVFDGIKESFLPDVVRETEAECRRSKGRVFERAFPCAERPSAYHSLFEVQRYNNIVVKRWLVSERKKRIRSEREAELLAQQLQQGATLEAAKA</sequence>
<dbReference type="AlphaFoldDB" id="A0AAX4P6K9"/>
<dbReference type="PANTHER" id="PTHR12241">
    <property type="entry name" value="TUBULIN POLYGLUTAMYLASE"/>
    <property type="match status" value="1"/>
</dbReference>
<evidence type="ECO:0000313" key="8">
    <source>
        <dbReference type="Proteomes" id="UP001472866"/>
    </source>
</evidence>
<keyword evidence="8" id="KW-1185">Reference proteome</keyword>
<dbReference type="GO" id="GO:0070740">
    <property type="term" value="F:tubulin-glutamic acid ligase activity"/>
    <property type="evidence" value="ECO:0007669"/>
    <property type="project" value="TreeGrafter"/>
</dbReference>
<dbReference type="PROSITE" id="PS51221">
    <property type="entry name" value="TTL"/>
    <property type="match status" value="1"/>
</dbReference>
<feature type="region of interest" description="Disordered" evidence="6">
    <location>
        <begin position="1"/>
        <end position="64"/>
    </location>
</feature>
<evidence type="ECO:0000256" key="4">
    <source>
        <dbReference type="ARBA" id="ARBA00041448"/>
    </source>
</evidence>
<dbReference type="Proteomes" id="UP001472866">
    <property type="component" value="Chromosome 05"/>
</dbReference>
<dbReference type="EMBL" id="CP151505">
    <property type="protein sequence ID" value="WZN61917.1"/>
    <property type="molecule type" value="Genomic_DNA"/>
</dbReference>
<keyword evidence="3" id="KW-0067">ATP-binding</keyword>
<dbReference type="GO" id="GO:0005524">
    <property type="term" value="F:ATP binding"/>
    <property type="evidence" value="ECO:0007669"/>
    <property type="project" value="UniProtKB-KW"/>
</dbReference>
<evidence type="ECO:0000313" key="7">
    <source>
        <dbReference type="EMBL" id="WZN61917.1"/>
    </source>
</evidence>
<name>A0AAX4P6K9_9CHLO</name>
<reference evidence="7 8" key="1">
    <citation type="submission" date="2024-03" db="EMBL/GenBank/DDBJ databases">
        <title>Complete genome sequence of the green alga Chloropicon roscoffensis RCC1871.</title>
        <authorList>
            <person name="Lemieux C."/>
            <person name="Pombert J.-F."/>
            <person name="Otis C."/>
            <person name="Turmel M."/>
        </authorList>
    </citation>
    <scope>NUCLEOTIDE SEQUENCE [LARGE SCALE GENOMIC DNA]</scope>
    <source>
        <strain evidence="7 8">RCC1871</strain>
    </source>
</reference>